<dbReference type="FunFam" id="1.20.1740.10:FF:000001">
    <property type="entry name" value="Amino acid permease"/>
    <property type="match status" value="1"/>
</dbReference>
<dbReference type="GO" id="GO:0055085">
    <property type="term" value="P:transmembrane transport"/>
    <property type="evidence" value="ECO:0007669"/>
    <property type="project" value="InterPro"/>
</dbReference>
<comment type="caution">
    <text evidence="10">The sequence shown here is derived from an EMBL/GenBank/DDBJ whole genome shotgun (WGS) entry which is preliminary data.</text>
</comment>
<evidence type="ECO:0000256" key="6">
    <source>
        <dbReference type="ARBA" id="ARBA00022989"/>
    </source>
</evidence>
<feature type="transmembrane region" description="Helical" evidence="8">
    <location>
        <begin position="435"/>
        <end position="452"/>
    </location>
</feature>
<dbReference type="PIRSF" id="PIRSF006060">
    <property type="entry name" value="AA_transporter"/>
    <property type="match status" value="1"/>
</dbReference>
<evidence type="ECO:0000256" key="1">
    <source>
        <dbReference type="ARBA" id="ARBA00004141"/>
    </source>
</evidence>
<protein>
    <submittedName>
        <fullName evidence="10">GABA permease</fullName>
    </submittedName>
</protein>
<feature type="transmembrane region" description="Helical" evidence="8">
    <location>
        <begin position="404"/>
        <end position="423"/>
    </location>
</feature>
<feature type="transmembrane region" description="Helical" evidence="8">
    <location>
        <begin position="48"/>
        <end position="68"/>
    </location>
</feature>
<keyword evidence="11" id="KW-1185">Reference proteome</keyword>
<dbReference type="GO" id="GO:0006865">
    <property type="term" value="P:amino acid transport"/>
    <property type="evidence" value="ECO:0007669"/>
    <property type="project" value="UniProtKB-KW"/>
</dbReference>
<feature type="domain" description="Amino acid permease/ SLC12A" evidence="9">
    <location>
        <begin position="21"/>
        <end position="426"/>
    </location>
</feature>
<dbReference type="PROSITE" id="PS00218">
    <property type="entry name" value="AMINO_ACID_PERMEASE_1"/>
    <property type="match status" value="1"/>
</dbReference>
<comment type="subcellular location">
    <subcellularLocation>
        <location evidence="1">Membrane</location>
        <topology evidence="1">Multi-pass membrane protein</topology>
    </subcellularLocation>
</comment>
<dbReference type="PANTHER" id="PTHR43495">
    <property type="entry name" value="GABA PERMEASE"/>
    <property type="match status" value="1"/>
</dbReference>
<keyword evidence="3" id="KW-0813">Transport</keyword>
<feature type="transmembrane region" description="Helical" evidence="8">
    <location>
        <begin position="88"/>
        <end position="114"/>
    </location>
</feature>
<proteinExistence type="inferred from homology"/>
<evidence type="ECO:0000256" key="3">
    <source>
        <dbReference type="ARBA" id="ARBA00022448"/>
    </source>
</evidence>
<keyword evidence="4 8" id="KW-0812">Transmembrane</keyword>
<feature type="transmembrane region" description="Helical" evidence="8">
    <location>
        <begin position="126"/>
        <end position="146"/>
    </location>
</feature>
<dbReference type="Proteomes" id="UP000295680">
    <property type="component" value="Unassembled WGS sequence"/>
</dbReference>
<feature type="transmembrane region" description="Helical" evidence="8">
    <location>
        <begin position="361"/>
        <end position="383"/>
    </location>
</feature>
<feature type="transmembrane region" description="Helical" evidence="8">
    <location>
        <begin position="200"/>
        <end position="222"/>
    </location>
</feature>
<feature type="transmembrane region" description="Helical" evidence="8">
    <location>
        <begin position="284"/>
        <end position="308"/>
    </location>
</feature>
<dbReference type="InterPro" id="IPR004841">
    <property type="entry name" value="AA-permease/SLC12A_dom"/>
</dbReference>
<dbReference type="Gene3D" id="1.20.1740.10">
    <property type="entry name" value="Amino acid/polyamine transporter I"/>
    <property type="match status" value="1"/>
</dbReference>
<evidence type="ECO:0000313" key="11">
    <source>
        <dbReference type="Proteomes" id="UP000295680"/>
    </source>
</evidence>
<dbReference type="AlphaFoldDB" id="A0A4V2S661"/>
<evidence type="ECO:0000313" key="10">
    <source>
        <dbReference type="EMBL" id="TCO54840.1"/>
    </source>
</evidence>
<sequence length="459" mass="48322">MATETPVTGQSLRHSLSIRQMTMIAIGGVIGAGLFVGSGSAIRTAGPGVLIAYGVVGAVVVLVMRMLAELAVAAPDSGSFSTYAGREIGHWAGLAIGWLYAYHWCVIIGFEAIAGAAIAHRLVPGVPSWLAALVFMCVLTGVNLVSVRSFGRFEFWFALIKVCAIVVFIALGLVAILGLFPGRAAPGLDNLTGQGGFLPHGLSAVMAAMLAVFLSFFGTEVITVAAGEAQRPAEAVRRSMRSVVWRILVFYIGSIFVVVTLLPWNSTEVTASPYTAVLKNLGIPGAGTVMDLIVLTAVLSCLNSGVYASSRMLYSMASRGEAPAIFARLNARTVPAAGVLISSAVGFVTVAANYFLPTEVIFQFLLNSSGAVAVVVYLCITVTQIRGRLRLRRTGAEDTLSVRMWGFPYLSGLVLVVLAAVILGMGNDTGKRESLVLTLIVTAIAVVAGLVLQRRKEIR</sequence>
<dbReference type="GO" id="GO:0016020">
    <property type="term" value="C:membrane"/>
    <property type="evidence" value="ECO:0007669"/>
    <property type="project" value="UniProtKB-SubCell"/>
</dbReference>
<evidence type="ECO:0000256" key="8">
    <source>
        <dbReference type="SAM" id="Phobius"/>
    </source>
</evidence>
<keyword evidence="7 8" id="KW-0472">Membrane</keyword>
<feature type="transmembrane region" description="Helical" evidence="8">
    <location>
        <begin position="243"/>
        <end position="264"/>
    </location>
</feature>
<dbReference type="EMBL" id="SLWS01000008">
    <property type="protein sequence ID" value="TCO54840.1"/>
    <property type="molecule type" value="Genomic_DNA"/>
</dbReference>
<evidence type="ECO:0000259" key="9">
    <source>
        <dbReference type="Pfam" id="PF00324"/>
    </source>
</evidence>
<evidence type="ECO:0000256" key="2">
    <source>
        <dbReference type="ARBA" id="ARBA00008583"/>
    </source>
</evidence>
<name>A0A4V2S661_9PSEU</name>
<feature type="transmembrane region" description="Helical" evidence="8">
    <location>
        <begin position="158"/>
        <end position="180"/>
    </location>
</feature>
<reference evidence="10 11" key="1">
    <citation type="submission" date="2019-03" db="EMBL/GenBank/DDBJ databases">
        <title>Genomic Encyclopedia of Type Strains, Phase IV (KMG-IV): sequencing the most valuable type-strain genomes for metagenomic binning, comparative biology and taxonomic classification.</title>
        <authorList>
            <person name="Goeker M."/>
        </authorList>
    </citation>
    <scope>NUCLEOTIDE SEQUENCE [LARGE SCALE GENOMIC DNA]</scope>
    <source>
        <strain evidence="10 11">DSM 45934</strain>
    </source>
</reference>
<dbReference type="InterPro" id="IPR004840">
    <property type="entry name" value="Amino_acid_permease_CS"/>
</dbReference>
<organism evidence="10 11">
    <name type="scientific">Actinocrispum wychmicini</name>
    <dbReference type="NCBI Taxonomy" id="1213861"/>
    <lineage>
        <taxon>Bacteria</taxon>
        <taxon>Bacillati</taxon>
        <taxon>Actinomycetota</taxon>
        <taxon>Actinomycetes</taxon>
        <taxon>Pseudonocardiales</taxon>
        <taxon>Pseudonocardiaceae</taxon>
        <taxon>Actinocrispum</taxon>
    </lineage>
</organism>
<feature type="transmembrane region" description="Helical" evidence="8">
    <location>
        <begin position="329"/>
        <end position="355"/>
    </location>
</feature>
<dbReference type="Pfam" id="PF00324">
    <property type="entry name" value="AA_permease"/>
    <property type="match status" value="1"/>
</dbReference>
<dbReference type="RefSeq" id="WP_132122633.1">
    <property type="nucleotide sequence ID" value="NZ_SLWS01000008.1"/>
</dbReference>
<gene>
    <name evidence="10" type="ORF">EV192_108128</name>
</gene>
<comment type="similarity">
    <text evidence="2">Belongs to the amino acid-polyamine-organocation (APC) superfamily. Amino acid transporter (AAT) (TC 2.A.3.1) family.</text>
</comment>
<evidence type="ECO:0000256" key="4">
    <source>
        <dbReference type="ARBA" id="ARBA00022692"/>
    </source>
</evidence>
<evidence type="ECO:0000256" key="5">
    <source>
        <dbReference type="ARBA" id="ARBA00022970"/>
    </source>
</evidence>
<feature type="transmembrane region" description="Helical" evidence="8">
    <location>
        <begin position="21"/>
        <end position="42"/>
    </location>
</feature>
<dbReference type="PANTHER" id="PTHR43495:SF5">
    <property type="entry name" value="GAMMA-AMINOBUTYRIC ACID PERMEASE"/>
    <property type="match status" value="1"/>
</dbReference>
<dbReference type="OrthoDB" id="5297508at2"/>
<accession>A0A4V2S661</accession>
<keyword evidence="5" id="KW-0029">Amino-acid transport</keyword>
<keyword evidence="6 8" id="KW-1133">Transmembrane helix</keyword>
<evidence type="ECO:0000256" key="7">
    <source>
        <dbReference type="ARBA" id="ARBA00023136"/>
    </source>
</evidence>